<keyword evidence="1" id="KW-0479">Metal-binding</keyword>
<keyword evidence="1" id="KW-0863">Zinc-finger</keyword>
<dbReference type="Pfam" id="PF13639">
    <property type="entry name" value="zf-RING_2"/>
    <property type="match status" value="1"/>
</dbReference>
<dbReference type="PROSITE" id="PS50089">
    <property type="entry name" value="ZF_RING_2"/>
    <property type="match status" value="1"/>
</dbReference>
<accession>A0AAD2A0T2</accession>
<dbReference type="EMBL" id="OU503051">
    <property type="protein sequence ID" value="CAI9779273.1"/>
    <property type="molecule type" value="Genomic_DNA"/>
</dbReference>
<dbReference type="GO" id="GO:0008270">
    <property type="term" value="F:zinc ion binding"/>
    <property type="evidence" value="ECO:0007669"/>
    <property type="project" value="UniProtKB-KW"/>
</dbReference>
<dbReference type="InterPro" id="IPR044249">
    <property type="entry name" value="XERICO-like"/>
</dbReference>
<organism evidence="4 5">
    <name type="scientific">Fraxinus pennsylvanica</name>
    <dbReference type="NCBI Taxonomy" id="56036"/>
    <lineage>
        <taxon>Eukaryota</taxon>
        <taxon>Viridiplantae</taxon>
        <taxon>Streptophyta</taxon>
        <taxon>Embryophyta</taxon>
        <taxon>Tracheophyta</taxon>
        <taxon>Spermatophyta</taxon>
        <taxon>Magnoliopsida</taxon>
        <taxon>eudicotyledons</taxon>
        <taxon>Gunneridae</taxon>
        <taxon>Pentapetalae</taxon>
        <taxon>asterids</taxon>
        <taxon>lamiids</taxon>
        <taxon>Lamiales</taxon>
        <taxon>Oleaceae</taxon>
        <taxon>Oleeae</taxon>
        <taxon>Fraxinus</taxon>
    </lineage>
</organism>
<keyword evidence="5" id="KW-1185">Reference proteome</keyword>
<keyword evidence="2" id="KW-1133">Transmembrane helix</keyword>
<dbReference type="PANTHER" id="PTHR47258">
    <property type="match status" value="1"/>
</dbReference>
<keyword evidence="2" id="KW-0472">Membrane</keyword>
<dbReference type="InterPro" id="IPR001841">
    <property type="entry name" value="Znf_RING"/>
</dbReference>
<proteinExistence type="predicted"/>
<dbReference type="Gene3D" id="3.30.40.10">
    <property type="entry name" value="Zinc/RING finger domain, C3HC4 (zinc finger)"/>
    <property type="match status" value="1"/>
</dbReference>
<sequence length="144" mass="17108">MIQIVPLSVFFTYIVLIATQLKWAWNYLLCQSFSIQPARIKLPEYVDGISVTHYENRTESGDSVECAVCLCKIQEEDEIRELRCHHLFHRVCLDRWLSYGHMTCPLCRNNLKLPPFMDEFPQEMILINFCATTSRDDRCTWWLR</sequence>
<dbReference type="SUPFAM" id="SSF57850">
    <property type="entry name" value="RING/U-box"/>
    <property type="match status" value="1"/>
</dbReference>
<dbReference type="AlphaFoldDB" id="A0AAD2A0T2"/>
<name>A0AAD2A0T2_9LAMI</name>
<reference evidence="4" key="1">
    <citation type="submission" date="2023-05" db="EMBL/GenBank/DDBJ databases">
        <authorList>
            <person name="Huff M."/>
        </authorList>
    </citation>
    <scope>NUCLEOTIDE SEQUENCE</scope>
</reference>
<evidence type="ECO:0000256" key="1">
    <source>
        <dbReference type="PROSITE-ProRule" id="PRU00175"/>
    </source>
</evidence>
<keyword evidence="2" id="KW-0812">Transmembrane</keyword>
<evidence type="ECO:0000313" key="4">
    <source>
        <dbReference type="EMBL" id="CAI9779273.1"/>
    </source>
</evidence>
<evidence type="ECO:0000313" key="5">
    <source>
        <dbReference type="Proteomes" id="UP000834106"/>
    </source>
</evidence>
<evidence type="ECO:0000256" key="2">
    <source>
        <dbReference type="SAM" id="Phobius"/>
    </source>
</evidence>
<gene>
    <name evidence="4" type="ORF">FPE_LOCUS26703</name>
</gene>
<evidence type="ECO:0000259" key="3">
    <source>
        <dbReference type="PROSITE" id="PS50089"/>
    </source>
</evidence>
<dbReference type="InterPro" id="IPR013083">
    <property type="entry name" value="Znf_RING/FYVE/PHD"/>
</dbReference>
<feature type="domain" description="RING-type" evidence="3">
    <location>
        <begin position="66"/>
        <end position="108"/>
    </location>
</feature>
<dbReference type="SMART" id="SM00184">
    <property type="entry name" value="RING"/>
    <property type="match status" value="1"/>
</dbReference>
<dbReference type="Proteomes" id="UP000834106">
    <property type="component" value="Chromosome 16"/>
</dbReference>
<protein>
    <recommendedName>
        <fullName evidence="3">RING-type domain-containing protein</fullName>
    </recommendedName>
</protein>
<dbReference type="PANTHER" id="PTHR47258:SF1">
    <property type="entry name" value="E3 UBIQUITIN-PROTEIN LIGASE XERICO-RELATED"/>
    <property type="match status" value="1"/>
</dbReference>
<feature type="transmembrane region" description="Helical" evidence="2">
    <location>
        <begin position="7"/>
        <end position="25"/>
    </location>
</feature>
<keyword evidence="1" id="KW-0862">Zinc</keyword>